<proteinExistence type="predicted"/>
<organism evidence="1 2">
    <name type="scientific">Reticulomyxa filosa</name>
    <dbReference type="NCBI Taxonomy" id="46433"/>
    <lineage>
        <taxon>Eukaryota</taxon>
        <taxon>Sar</taxon>
        <taxon>Rhizaria</taxon>
        <taxon>Retaria</taxon>
        <taxon>Foraminifera</taxon>
        <taxon>Monothalamids</taxon>
        <taxon>Reticulomyxidae</taxon>
        <taxon>Reticulomyxa</taxon>
    </lineage>
</organism>
<sequence length="195" mass="23303">MQATLKNFTILEGYTVNQMEEELKQASDEILTKINDISLKLAKFIDDQLCKFNPTKMKGQAIYVILFEYFKKYTANCADVISLLKELRKQELEEDTTMQTIIHILSMMIIKKMMHMIKKKNELSKNTANYKDQSTNENIERKKMEKTKNQRKKKLVLRIKNYAEKIINLFYIYIYIVVKKKIQIIIFYIDVKYNE</sequence>
<accession>X6M483</accession>
<evidence type="ECO:0000313" key="2">
    <source>
        <dbReference type="Proteomes" id="UP000023152"/>
    </source>
</evidence>
<dbReference type="AlphaFoldDB" id="X6M483"/>
<reference evidence="1 2" key="1">
    <citation type="journal article" date="2013" name="Curr. Biol.">
        <title>The Genome of the Foraminiferan Reticulomyxa filosa.</title>
        <authorList>
            <person name="Glockner G."/>
            <person name="Hulsmann N."/>
            <person name="Schleicher M."/>
            <person name="Noegel A.A."/>
            <person name="Eichinger L."/>
            <person name="Gallinger C."/>
            <person name="Pawlowski J."/>
            <person name="Sierra R."/>
            <person name="Euteneuer U."/>
            <person name="Pillet L."/>
            <person name="Moustafa A."/>
            <person name="Platzer M."/>
            <person name="Groth M."/>
            <person name="Szafranski K."/>
            <person name="Schliwa M."/>
        </authorList>
    </citation>
    <scope>NUCLEOTIDE SEQUENCE [LARGE SCALE GENOMIC DNA]</scope>
</reference>
<keyword evidence="2" id="KW-1185">Reference proteome</keyword>
<dbReference type="EMBL" id="ASPP01025039">
    <property type="protein sequence ID" value="ETO08406.1"/>
    <property type="molecule type" value="Genomic_DNA"/>
</dbReference>
<protein>
    <submittedName>
        <fullName evidence="1">Uncharacterized protein</fullName>
    </submittedName>
</protein>
<gene>
    <name evidence="1" type="ORF">RFI_28981</name>
</gene>
<name>X6M483_RETFI</name>
<dbReference type="Proteomes" id="UP000023152">
    <property type="component" value="Unassembled WGS sequence"/>
</dbReference>
<evidence type="ECO:0000313" key="1">
    <source>
        <dbReference type="EMBL" id="ETO08406.1"/>
    </source>
</evidence>
<comment type="caution">
    <text evidence="1">The sequence shown here is derived from an EMBL/GenBank/DDBJ whole genome shotgun (WGS) entry which is preliminary data.</text>
</comment>